<protein>
    <submittedName>
        <fullName evidence="1">Uncharacterized protein</fullName>
    </submittedName>
</protein>
<proteinExistence type="predicted"/>
<feature type="non-terminal residue" evidence="1">
    <location>
        <position position="1"/>
    </location>
</feature>
<gene>
    <name evidence="1" type="ORF">S03H2_72816</name>
</gene>
<name>X1LHW3_9ZZZZ</name>
<sequence>EQEAKNILSVEIEIGELTFLNPEQVEFWLEEIFKKTPAKDAKIQ</sequence>
<accession>X1LHW3</accession>
<dbReference type="EMBL" id="BARU01049487">
    <property type="protein sequence ID" value="GAH93748.1"/>
    <property type="molecule type" value="Genomic_DNA"/>
</dbReference>
<dbReference type="Gene3D" id="3.30.2320.50">
    <property type="match status" value="1"/>
</dbReference>
<reference evidence="1" key="1">
    <citation type="journal article" date="2014" name="Front. Microbiol.">
        <title>High frequency of phylogenetically diverse reductive dehalogenase-homologous genes in deep subseafloor sedimentary metagenomes.</title>
        <authorList>
            <person name="Kawai M."/>
            <person name="Futagami T."/>
            <person name="Toyoda A."/>
            <person name="Takaki Y."/>
            <person name="Nishi S."/>
            <person name="Hori S."/>
            <person name="Arai W."/>
            <person name="Tsubouchi T."/>
            <person name="Morono Y."/>
            <person name="Uchiyama I."/>
            <person name="Ito T."/>
            <person name="Fujiyama A."/>
            <person name="Inagaki F."/>
            <person name="Takami H."/>
        </authorList>
    </citation>
    <scope>NUCLEOTIDE SEQUENCE</scope>
    <source>
        <strain evidence="1">Expedition CK06-06</strain>
    </source>
</reference>
<dbReference type="AlphaFoldDB" id="X1LHW3"/>
<evidence type="ECO:0000313" key="1">
    <source>
        <dbReference type="EMBL" id="GAH93748.1"/>
    </source>
</evidence>
<organism evidence="1">
    <name type="scientific">marine sediment metagenome</name>
    <dbReference type="NCBI Taxonomy" id="412755"/>
    <lineage>
        <taxon>unclassified sequences</taxon>
        <taxon>metagenomes</taxon>
        <taxon>ecological metagenomes</taxon>
    </lineage>
</organism>
<comment type="caution">
    <text evidence="1">The sequence shown here is derived from an EMBL/GenBank/DDBJ whole genome shotgun (WGS) entry which is preliminary data.</text>
</comment>
<feature type="non-terminal residue" evidence="1">
    <location>
        <position position="44"/>
    </location>
</feature>